<feature type="transmembrane region" description="Helical" evidence="2">
    <location>
        <begin position="35"/>
        <end position="54"/>
    </location>
</feature>
<keyword evidence="4" id="KW-1185">Reference proteome</keyword>
<evidence type="ECO:0000256" key="1">
    <source>
        <dbReference type="SAM" id="MobiDB-lite"/>
    </source>
</evidence>
<feature type="region of interest" description="Disordered" evidence="1">
    <location>
        <begin position="56"/>
        <end position="101"/>
    </location>
</feature>
<evidence type="ECO:0000256" key="2">
    <source>
        <dbReference type="SAM" id="Phobius"/>
    </source>
</evidence>
<evidence type="ECO:0000313" key="4">
    <source>
        <dbReference type="Proteomes" id="UP001152519"/>
    </source>
</evidence>
<accession>A0A9W4DXI9</accession>
<evidence type="ECO:0000313" key="3">
    <source>
        <dbReference type="EMBL" id="CAG6397703.1"/>
    </source>
</evidence>
<proteinExistence type="predicted"/>
<keyword evidence="2" id="KW-0472">Membrane</keyword>
<gene>
    <name evidence="3" type="ORF">SCOCK_60036</name>
</gene>
<reference evidence="3" key="1">
    <citation type="submission" date="2021-05" db="EMBL/GenBank/DDBJ databases">
        <authorList>
            <person name="Arsene-Ploetze F."/>
        </authorList>
    </citation>
    <scope>NUCLEOTIDE SEQUENCE</scope>
    <source>
        <strain evidence="3">DSM 42138</strain>
    </source>
</reference>
<name>A0A9W4DXI9_9ACTN</name>
<sequence length="101" mass="10177">MSRGAGRRSRRAGRPPSGGLLPWALALPARMHLRWLVILVVTAAAMGAYGHVLLTAAPMPPSQAPTAGTAPPAGTPTATRAGTHAGTPARTPTASRAPEVG</sequence>
<feature type="compositionally biased region" description="Low complexity" evidence="1">
    <location>
        <begin position="64"/>
        <end position="94"/>
    </location>
</feature>
<dbReference type="EMBL" id="CAJSLV010000092">
    <property type="protein sequence ID" value="CAG6397703.1"/>
    <property type="molecule type" value="Genomic_DNA"/>
</dbReference>
<dbReference type="AlphaFoldDB" id="A0A9W4DXI9"/>
<feature type="region of interest" description="Disordered" evidence="1">
    <location>
        <begin position="1"/>
        <end position="21"/>
    </location>
</feature>
<protein>
    <submittedName>
        <fullName evidence="3">Uncharacterized protein</fullName>
    </submittedName>
</protein>
<comment type="caution">
    <text evidence="3">The sequence shown here is derived from an EMBL/GenBank/DDBJ whole genome shotgun (WGS) entry which is preliminary data.</text>
</comment>
<keyword evidence="2" id="KW-0812">Transmembrane</keyword>
<feature type="compositionally biased region" description="Basic residues" evidence="1">
    <location>
        <begin position="1"/>
        <end position="13"/>
    </location>
</feature>
<dbReference type="RefSeq" id="WP_251498216.1">
    <property type="nucleotide sequence ID" value="NZ_CAJSLV010000092.1"/>
</dbReference>
<dbReference type="Proteomes" id="UP001152519">
    <property type="component" value="Unassembled WGS sequence"/>
</dbReference>
<keyword evidence="2" id="KW-1133">Transmembrane helix</keyword>
<organism evidence="3 4">
    <name type="scientific">Actinacidiphila cocklensis</name>
    <dbReference type="NCBI Taxonomy" id="887465"/>
    <lineage>
        <taxon>Bacteria</taxon>
        <taxon>Bacillati</taxon>
        <taxon>Actinomycetota</taxon>
        <taxon>Actinomycetes</taxon>
        <taxon>Kitasatosporales</taxon>
        <taxon>Streptomycetaceae</taxon>
        <taxon>Actinacidiphila</taxon>
    </lineage>
</organism>